<dbReference type="WBParaSite" id="Hba_16254">
    <property type="protein sequence ID" value="Hba_16254"/>
    <property type="gene ID" value="Hba_16254"/>
</dbReference>
<accession>A0A1I7XEV7</accession>
<organism evidence="4 5">
    <name type="scientific">Heterorhabditis bacteriophora</name>
    <name type="common">Entomopathogenic nematode worm</name>
    <dbReference type="NCBI Taxonomy" id="37862"/>
    <lineage>
        <taxon>Eukaryota</taxon>
        <taxon>Metazoa</taxon>
        <taxon>Ecdysozoa</taxon>
        <taxon>Nematoda</taxon>
        <taxon>Chromadorea</taxon>
        <taxon>Rhabditida</taxon>
        <taxon>Rhabditina</taxon>
        <taxon>Rhabditomorpha</taxon>
        <taxon>Strongyloidea</taxon>
        <taxon>Heterorhabditidae</taxon>
        <taxon>Heterorhabditis</taxon>
    </lineage>
</organism>
<dbReference type="SUPFAM" id="SSF52151">
    <property type="entry name" value="FabD/lysophospholipase-like"/>
    <property type="match status" value="1"/>
</dbReference>
<evidence type="ECO:0000256" key="2">
    <source>
        <dbReference type="PROSITE-ProRule" id="PRU01161"/>
    </source>
</evidence>
<keyword evidence="1 2" id="KW-0443">Lipid metabolism</keyword>
<feature type="short sequence motif" description="DGA/G" evidence="2">
    <location>
        <begin position="170"/>
        <end position="172"/>
    </location>
</feature>
<dbReference type="Proteomes" id="UP000095283">
    <property type="component" value="Unplaced"/>
</dbReference>
<keyword evidence="4" id="KW-1185">Reference proteome</keyword>
<dbReference type="PROSITE" id="PS51635">
    <property type="entry name" value="PNPLA"/>
    <property type="match status" value="1"/>
</dbReference>
<protein>
    <submittedName>
        <fullName evidence="5">PNPLA domain-containing protein</fullName>
    </submittedName>
</protein>
<feature type="domain" description="PNPLA" evidence="3">
    <location>
        <begin position="11"/>
        <end position="183"/>
    </location>
</feature>
<dbReference type="GO" id="GO:0004806">
    <property type="term" value="F:triacylglycerol lipase activity"/>
    <property type="evidence" value="ECO:0007669"/>
    <property type="project" value="TreeGrafter"/>
</dbReference>
<evidence type="ECO:0000313" key="5">
    <source>
        <dbReference type="WBParaSite" id="Hba_16254"/>
    </source>
</evidence>
<evidence type="ECO:0000313" key="4">
    <source>
        <dbReference type="Proteomes" id="UP000095283"/>
    </source>
</evidence>
<dbReference type="GO" id="GO:0055088">
    <property type="term" value="P:lipid homeostasis"/>
    <property type="evidence" value="ECO:0007669"/>
    <property type="project" value="TreeGrafter"/>
</dbReference>
<sequence>MVFADVSRFCISLSGCGFLGSYHFGAVACFLKNGQYVISRLDRVSGASAGSLVASLLLLAPQKINLGLNVLYEMADELNNLKFGALTPGYYLNHRLIKVVDDYIPEDISLAQNKLFISLTNQKMRRNELISKFPNREYLIKCLMASCYIPIYSMGYTSQPPVINGNLYIDGGYTNNLPDFDDIRTITISPFSGNAEISPGDNSLFFDWKMTVCNQTMKVNLQNIVRGAQALFPPSRDVLKNYYEMGFKDTFRFLCTHNMLKRPKGTEV</sequence>
<dbReference type="InterPro" id="IPR002641">
    <property type="entry name" value="PNPLA_dom"/>
</dbReference>
<dbReference type="InterPro" id="IPR016035">
    <property type="entry name" value="Acyl_Trfase/lysoPLipase"/>
</dbReference>
<evidence type="ECO:0000259" key="3">
    <source>
        <dbReference type="PROSITE" id="PS51635"/>
    </source>
</evidence>
<feature type="active site" description="Nucleophile" evidence="2">
    <location>
        <position position="48"/>
    </location>
</feature>
<feature type="short sequence motif" description="GXGXXG" evidence="2">
    <location>
        <begin position="15"/>
        <end position="20"/>
    </location>
</feature>
<dbReference type="InterPro" id="IPR033562">
    <property type="entry name" value="PLPL"/>
</dbReference>
<dbReference type="GO" id="GO:0005811">
    <property type="term" value="C:lipid droplet"/>
    <property type="evidence" value="ECO:0007669"/>
    <property type="project" value="TreeGrafter"/>
</dbReference>
<dbReference type="PANTHER" id="PTHR12406:SF38">
    <property type="entry name" value="PNPLA DOMAIN-CONTAINING PROTEIN"/>
    <property type="match status" value="1"/>
</dbReference>
<dbReference type="Gene3D" id="3.40.1090.10">
    <property type="entry name" value="Cytosolic phospholipase A2 catalytic domain"/>
    <property type="match status" value="1"/>
</dbReference>
<keyword evidence="2" id="KW-0442">Lipid degradation</keyword>
<dbReference type="GO" id="GO:0005737">
    <property type="term" value="C:cytoplasm"/>
    <property type="evidence" value="ECO:0007669"/>
    <property type="project" value="TreeGrafter"/>
</dbReference>
<dbReference type="GO" id="GO:0016020">
    <property type="term" value="C:membrane"/>
    <property type="evidence" value="ECO:0007669"/>
    <property type="project" value="TreeGrafter"/>
</dbReference>
<keyword evidence="2" id="KW-0378">Hydrolase</keyword>
<proteinExistence type="predicted"/>
<dbReference type="PANTHER" id="PTHR12406">
    <property type="entry name" value="CALCIUM-INDEPENDENT PHOSPHOLIPASE A2 IPLA2 -RELATED"/>
    <property type="match status" value="1"/>
</dbReference>
<name>A0A1I7XEV7_HETBA</name>
<dbReference type="AlphaFoldDB" id="A0A1I7XEV7"/>
<feature type="short sequence motif" description="GXSXG" evidence="2">
    <location>
        <begin position="46"/>
        <end position="50"/>
    </location>
</feature>
<feature type="active site" description="Proton acceptor" evidence="2">
    <location>
        <position position="170"/>
    </location>
</feature>
<reference evidence="5" key="1">
    <citation type="submission" date="2016-11" db="UniProtKB">
        <authorList>
            <consortium name="WormBaseParasite"/>
        </authorList>
    </citation>
    <scope>IDENTIFICATION</scope>
</reference>
<dbReference type="GO" id="GO:0019433">
    <property type="term" value="P:triglyceride catabolic process"/>
    <property type="evidence" value="ECO:0007669"/>
    <property type="project" value="TreeGrafter"/>
</dbReference>
<dbReference type="Pfam" id="PF01734">
    <property type="entry name" value="Patatin"/>
    <property type="match status" value="1"/>
</dbReference>
<evidence type="ECO:0000256" key="1">
    <source>
        <dbReference type="ARBA" id="ARBA00023098"/>
    </source>
</evidence>